<feature type="domain" description="Methyl-accepting transducer" evidence="13">
    <location>
        <begin position="246"/>
        <end position="482"/>
    </location>
</feature>
<dbReference type="GO" id="GO:0004888">
    <property type="term" value="F:transmembrane signaling receptor activity"/>
    <property type="evidence" value="ECO:0007669"/>
    <property type="project" value="InterPro"/>
</dbReference>
<evidence type="ECO:0000256" key="7">
    <source>
        <dbReference type="ARBA" id="ARBA00022989"/>
    </source>
</evidence>
<dbReference type="InterPro" id="IPR004089">
    <property type="entry name" value="MCPsignal_dom"/>
</dbReference>
<dbReference type="GO" id="GO:0052131">
    <property type="term" value="P:positive aerotaxis"/>
    <property type="evidence" value="ECO:0007669"/>
    <property type="project" value="UniProtKB-ARBA"/>
</dbReference>
<evidence type="ECO:0000256" key="8">
    <source>
        <dbReference type="ARBA" id="ARBA00023136"/>
    </source>
</evidence>
<evidence type="ECO:0000256" key="2">
    <source>
        <dbReference type="ARBA" id="ARBA00022475"/>
    </source>
</evidence>
<evidence type="ECO:0000256" key="9">
    <source>
        <dbReference type="ARBA" id="ARBA00023224"/>
    </source>
</evidence>
<evidence type="ECO:0000256" key="11">
    <source>
        <dbReference type="PROSITE-ProRule" id="PRU00284"/>
    </source>
</evidence>
<keyword evidence="9 11" id="KW-0807">Transducer</keyword>
<dbReference type="Pfam" id="PF00015">
    <property type="entry name" value="MCPsignal"/>
    <property type="match status" value="1"/>
</dbReference>
<evidence type="ECO:0000256" key="6">
    <source>
        <dbReference type="ARBA" id="ARBA00022692"/>
    </source>
</evidence>
<organism evidence="15 16">
    <name type="scientific">Veronia pacifica</name>
    <dbReference type="NCBI Taxonomy" id="1080227"/>
    <lineage>
        <taxon>Bacteria</taxon>
        <taxon>Pseudomonadati</taxon>
        <taxon>Pseudomonadota</taxon>
        <taxon>Gammaproteobacteria</taxon>
        <taxon>Vibrionales</taxon>
        <taxon>Vibrionaceae</taxon>
        <taxon>Veronia</taxon>
    </lineage>
</organism>
<proteinExistence type="inferred from homology"/>
<comment type="caution">
    <text evidence="15">The sequence shown here is derived from an EMBL/GenBank/DDBJ whole genome shotgun (WGS) entry which is preliminary data.</text>
</comment>
<sequence>MRVNTPITGKENRFPAQYNLLSTTDTRGVIKYASKEFCEVAGYTQKELIGQPHNLVRHPEMPPAAFKNMWDYIQNGRSWMGLVKNRTKAGDHYWVNAFASPITKDGKIVEFQSVRSVPDRKSVDRAEKIYPQLLAGKTPLELKMPRSRLWQRALLCFIPGAILSGVAGYFGGAAAAVIVQLVLSIAIVYGLTRRLESLSSMAREAYDNPLMEYLYNGAIDDLSEVELALKMRASELNAVVGRILDGSDQVLASAEVARENGKRTSTNLESQNTETEQIAAAINEMASTAGNMAGNTQSASDCATEARAATLNGMESVSTTVGAIKNLAKQLVDASSVISSLEEHGKRIGAVSDVIQGIAEQTNLLALNAAIEAARAGDQGRGFAVVADEVRALAQRTQESTSEIQEVITQIQHATDQAVQSMDRGNELSEECVHNAETAGDVLKRSQELVADINDRSEQIAVSVQEQAAVANQMNEGIQSVSELSESTIGIASESVKEANRLYEQLAEQRTLVSQFRRISG</sequence>
<protein>
    <submittedName>
        <fullName evidence="15">Chemotaxis protein</fullName>
    </submittedName>
</protein>
<dbReference type="PRINTS" id="PR00260">
    <property type="entry name" value="CHEMTRNSDUCR"/>
</dbReference>
<dbReference type="RefSeq" id="WP_068900602.1">
    <property type="nucleotide sequence ID" value="NZ_JBHUIF010000009.1"/>
</dbReference>
<dbReference type="PANTHER" id="PTHR32089:SF112">
    <property type="entry name" value="LYSOZYME-LIKE PROTEIN-RELATED"/>
    <property type="match status" value="1"/>
</dbReference>
<feature type="domain" description="PAS" evidence="14">
    <location>
        <begin position="25"/>
        <end position="76"/>
    </location>
</feature>
<dbReference type="NCBIfam" id="TIGR00229">
    <property type="entry name" value="sensory_box"/>
    <property type="match status" value="1"/>
</dbReference>
<dbReference type="SUPFAM" id="SSF55785">
    <property type="entry name" value="PYP-like sensor domain (PAS domain)"/>
    <property type="match status" value="1"/>
</dbReference>
<dbReference type="CDD" id="cd11386">
    <property type="entry name" value="MCP_signal"/>
    <property type="match status" value="1"/>
</dbReference>
<dbReference type="SMART" id="SM00283">
    <property type="entry name" value="MA"/>
    <property type="match status" value="1"/>
</dbReference>
<dbReference type="PROSITE" id="PS50112">
    <property type="entry name" value="PAS"/>
    <property type="match status" value="1"/>
</dbReference>
<evidence type="ECO:0000256" key="1">
    <source>
        <dbReference type="ARBA" id="ARBA00004429"/>
    </source>
</evidence>
<evidence type="ECO:0000256" key="5">
    <source>
        <dbReference type="ARBA" id="ARBA00022519"/>
    </source>
</evidence>
<gene>
    <name evidence="15" type="ORF">A8L45_06945</name>
</gene>
<evidence type="ECO:0000313" key="16">
    <source>
        <dbReference type="Proteomes" id="UP000094936"/>
    </source>
</evidence>
<comment type="subcellular location">
    <subcellularLocation>
        <location evidence="1">Cell inner membrane</location>
        <topology evidence="1">Multi-pass membrane protein</topology>
    </subcellularLocation>
</comment>
<evidence type="ECO:0000259" key="14">
    <source>
        <dbReference type="PROSITE" id="PS50112"/>
    </source>
</evidence>
<keyword evidence="3" id="KW-0488">Methylation</keyword>
<dbReference type="GO" id="GO:0007165">
    <property type="term" value="P:signal transduction"/>
    <property type="evidence" value="ECO:0007669"/>
    <property type="project" value="UniProtKB-KW"/>
</dbReference>
<dbReference type="SUPFAM" id="SSF58104">
    <property type="entry name" value="Methyl-accepting chemotaxis protein (MCP) signaling domain"/>
    <property type="match status" value="1"/>
</dbReference>
<dbReference type="PROSITE" id="PS50111">
    <property type="entry name" value="CHEMOTAXIS_TRANSDUC_2"/>
    <property type="match status" value="1"/>
</dbReference>
<feature type="transmembrane region" description="Helical" evidence="12">
    <location>
        <begin position="149"/>
        <end position="167"/>
    </location>
</feature>
<dbReference type="Proteomes" id="UP000094936">
    <property type="component" value="Unassembled WGS sequence"/>
</dbReference>
<evidence type="ECO:0000313" key="15">
    <source>
        <dbReference type="EMBL" id="ODA34278.1"/>
    </source>
</evidence>
<dbReference type="EMBL" id="LYBM01000009">
    <property type="protein sequence ID" value="ODA34278.1"/>
    <property type="molecule type" value="Genomic_DNA"/>
</dbReference>
<comment type="similarity">
    <text evidence="10">Belongs to the methyl-accepting chemotaxis (MCP) protein family.</text>
</comment>
<keyword evidence="4" id="KW-0145">Chemotaxis</keyword>
<evidence type="ECO:0000256" key="12">
    <source>
        <dbReference type="SAM" id="Phobius"/>
    </source>
</evidence>
<dbReference type="InterPro" id="IPR004090">
    <property type="entry name" value="Chemotax_Me-accpt_rcpt"/>
</dbReference>
<keyword evidence="7 12" id="KW-1133">Transmembrane helix</keyword>
<dbReference type="Pfam" id="PF08447">
    <property type="entry name" value="PAS_3"/>
    <property type="match status" value="1"/>
</dbReference>
<keyword evidence="5" id="KW-0997">Cell inner membrane</keyword>
<dbReference type="PANTHER" id="PTHR32089">
    <property type="entry name" value="METHYL-ACCEPTING CHEMOTAXIS PROTEIN MCPB"/>
    <property type="match status" value="1"/>
</dbReference>
<accession>A0A1C3EM22</accession>
<name>A0A1C3EM22_9GAMM</name>
<evidence type="ECO:0000259" key="13">
    <source>
        <dbReference type="PROSITE" id="PS50111"/>
    </source>
</evidence>
<dbReference type="AlphaFoldDB" id="A0A1C3EM22"/>
<evidence type="ECO:0000256" key="3">
    <source>
        <dbReference type="ARBA" id="ARBA00022481"/>
    </source>
</evidence>
<dbReference type="OrthoDB" id="5675566at2"/>
<dbReference type="Gene3D" id="3.30.450.20">
    <property type="entry name" value="PAS domain"/>
    <property type="match status" value="1"/>
</dbReference>
<keyword evidence="16" id="KW-1185">Reference proteome</keyword>
<dbReference type="GO" id="GO:0005886">
    <property type="term" value="C:plasma membrane"/>
    <property type="evidence" value="ECO:0007669"/>
    <property type="project" value="UniProtKB-SubCell"/>
</dbReference>
<reference evidence="15 16" key="1">
    <citation type="submission" date="2016-05" db="EMBL/GenBank/DDBJ databases">
        <title>Genomic Taxonomy of the Vibrionaceae.</title>
        <authorList>
            <person name="Gomez-Gil B."/>
            <person name="Enciso-Ibarra J."/>
        </authorList>
    </citation>
    <scope>NUCLEOTIDE SEQUENCE [LARGE SCALE GENOMIC DNA]</scope>
    <source>
        <strain evidence="15 16">CAIM 1920</strain>
    </source>
</reference>
<dbReference type="FunFam" id="1.10.287.950:FF:000001">
    <property type="entry name" value="Methyl-accepting chemotaxis sensory transducer"/>
    <property type="match status" value="1"/>
</dbReference>
<evidence type="ECO:0000256" key="10">
    <source>
        <dbReference type="ARBA" id="ARBA00029447"/>
    </source>
</evidence>
<dbReference type="Gene3D" id="1.10.287.950">
    <property type="entry name" value="Methyl-accepting chemotaxis protein"/>
    <property type="match status" value="1"/>
</dbReference>
<keyword evidence="8 12" id="KW-0472">Membrane</keyword>
<dbReference type="InterPro" id="IPR000014">
    <property type="entry name" value="PAS"/>
</dbReference>
<dbReference type="InterPro" id="IPR035965">
    <property type="entry name" value="PAS-like_dom_sf"/>
</dbReference>
<dbReference type="CDD" id="cd00130">
    <property type="entry name" value="PAS"/>
    <property type="match status" value="1"/>
</dbReference>
<evidence type="ECO:0000256" key="4">
    <source>
        <dbReference type="ARBA" id="ARBA00022500"/>
    </source>
</evidence>
<dbReference type="InterPro" id="IPR013655">
    <property type="entry name" value="PAS_fold_3"/>
</dbReference>
<keyword evidence="6 12" id="KW-0812">Transmembrane</keyword>
<keyword evidence="2" id="KW-1003">Cell membrane</keyword>
<dbReference type="STRING" id="1080227.A8L45_06945"/>
<dbReference type="FunFam" id="3.30.450.20:FF:000046">
    <property type="entry name" value="Aerotaxis sensor receptor"/>
    <property type="match status" value="1"/>
</dbReference>